<evidence type="ECO:0008006" key="19">
    <source>
        <dbReference type="Google" id="ProtNLM"/>
    </source>
</evidence>
<dbReference type="PANTHER" id="PTHR12668:SF43">
    <property type="entry name" value="TRANSMEMBRANE PROTEIN 14 HOMOLOG"/>
    <property type="match status" value="1"/>
</dbReference>
<proteinExistence type="inferred from homology"/>
<evidence type="ECO:0000256" key="6">
    <source>
        <dbReference type="SAM" id="Phobius"/>
    </source>
</evidence>
<dbReference type="EMBL" id="CAJNRE010012683">
    <property type="protein sequence ID" value="CAF2112362.1"/>
    <property type="molecule type" value="Genomic_DNA"/>
</dbReference>
<gene>
    <name evidence="16" type="ORF">BYL167_LOCUS21028</name>
    <name evidence="8" type="ORF">CJN711_LOCUS29011</name>
    <name evidence="14" type="ORF">GIL414_LOCUS15520</name>
    <name evidence="7" type="ORF">KQP761_LOCUS9247</name>
    <name evidence="11" type="ORF">MBJ925_LOCUS24386</name>
    <name evidence="12" type="ORF">OVN521_LOCUS1543</name>
    <name evidence="15" type="ORF">SMN809_LOCUS17157</name>
    <name evidence="13" type="ORF">UXM345_LOCUS6459</name>
    <name evidence="9" type="ORF">WKI299_LOCUS5861</name>
    <name evidence="10" type="ORF">XDN619_LOCUS10922</name>
</gene>
<evidence type="ECO:0000256" key="2">
    <source>
        <dbReference type="ARBA" id="ARBA00007590"/>
    </source>
</evidence>
<dbReference type="EMBL" id="CAJNRF010001688">
    <property type="protein sequence ID" value="CAF2022232.1"/>
    <property type="molecule type" value="Genomic_DNA"/>
</dbReference>
<dbReference type="GO" id="GO:0031966">
    <property type="term" value="C:mitochondrial membrane"/>
    <property type="evidence" value="ECO:0007669"/>
    <property type="project" value="TreeGrafter"/>
</dbReference>
<evidence type="ECO:0000313" key="8">
    <source>
        <dbReference type="EMBL" id="CAF1530500.1"/>
    </source>
</evidence>
<evidence type="ECO:0000313" key="17">
    <source>
        <dbReference type="Proteomes" id="UP000663824"/>
    </source>
</evidence>
<evidence type="ECO:0000313" key="13">
    <source>
        <dbReference type="EMBL" id="CAF3828725.1"/>
    </source>
</evidence>
<evidence type="ECO:0000256" key="1">
    <source>
        <dbReference type="ARBA" id="ARBA00004370"/>
    </source>
</evidence>
<evidence type="ECO:0000256" key="3">
    <source>
        <dbReference type="ARBA" id="ARBA00022692"/>
    </source>
</evidence>
<dbReference type="EMBL" id="CAJOBJ010006851">
    <property type="protein sequence ID" value="CAF4071136.1"/>
    <property type="molecule type" value="Genomic_DNA"/>
</dbReference>
<dbReference type="Proteomes" id="UP000663866">
    <property type="component" value="Unassembled WGS sequence"/>
</dbReference>
<dbReference type="GO" id="GO:0070453">
    <property type="term" value="P:regulation of heme biosynthetic process"/>
    <property type="evidence" value="ECO:0007669"/>
    <property type="project" value="TreeGrafter"/>
</dbReference>
<evidence type="ECO:0000313" key="15">
    <source>
        <dbReference type="EMBL" id="CAF4097150.1"/>
    </source>
</evidence>
<dbReference type="Proteomes" id="UP000663834">
    <property type="component" value="Unassembled WGS sequence"/>
</dbReference>
<keyword evidence="3 6" id="KW-0812">Transmembrane</keyword>
<keyword evidence="5 6" id="KW-0472">Membrane</keyword>
<dbReference type="EMBL" id="CAJOBF010000513">
    <property type="protein sequence ID" value="CAF3828725.1"/>
    <property type="molecule type" value="Genomic_DNA"/>
</dbReference>
<evidence type="ECO:0000313" key="11">
    <source>
        <dbReference type="EMBL" id="CAF2112362.1"/>
    </source>
</evidence>
<protein>
    <recommendedName>
        <fullName evidence="19">Transmembrane protein 14C</fullName>
    </recommendedName>
</protein>
<dbReference type="Proteomes" id="UP000663842">
    <property type="component" value="Unassembled WGS sequence"/>
</dbReference>
<dbReference type="InterPro" id="IPR044890">
    <property type="entry name" value="TMEM14_sf"/>
</dbReference>
<dbReference type="Proteomes" id="UP000681967">
    <property type="component" value="Unassembled WGS sequence"/>
</dbReference>
<dbReference type="Proteomes" id="UP000663855">
    <property type="component" value="Unassembled WGS sequence"/>
</dbReference>
<dbReference type="InterPro" id="IPR005349">
    <property type="entry name" value="TMEM14"/>
</dbReference>
<dbReference type="Proteomes" id="UP000681720">
    <property type="component" value="Unassembled WGS sequence"/>
</dbReference>
<dbReference type="Proteomes" id="UP000663887">
    <property type="component" value="Unassembled WGS sequence"/>
</dbReference>
<name>A0A816UVG2_9BILA</name>
<dbReference type="EMBL" id="CAJOBG010000108">
    <property type="protein sequence ID" value="CAF3758416.1"/>
    <property type="molecule type" value="Genomic_DNA"/>
</dbReference>
<dbReference type="AlphaFoldDB" id="A0A816UVG2"/>
<feature type="transmembrane region" description="Helical" evidence="6">
    <location>
        <begin position="53"/>
        <end position="70"/>
    </location>
</feature>
<dbReference type="EMBL" id="CAJNOV010013715">
    <property type="protein sequence ID" value="CAF1530500.1"/>
    <property type="molecule type" value="Genomic_DNA"/>
</dbReference>
<dbReference type="EMBL" id="CAJNOW010003678">
    <property type="protein sequence ID" value="CAF1391717.1"/>
    <property type="molecule type" value="Genomic_DNA"/>
</dbReference>
<evidence type="ECO:0000313" key="10">
    <source>
        <dbReference type="EMBL" id="CAF2063045.1"/>
    </source>
</evidence>
<dbReference type="EMBL" id="CAJOBI010007867">
    <property type="protein sequence ID" value="CAF4097150.1"/>
    <property type="molecule type" value="Genomic_DNA"/>
</dbReference>
<comment type="similarity">
    <text evidence="2">Belongs to the TMEM14 family.</text>
</comment>
<accession>A0A816UVG2</accession>
<evidence type="ECO:0000313" key="14">
    <source>
        <dbReference type="EMBL" id="CAF4071136.1"/>
    </source>
</evidence>
<keyword evidence="4 6" id="KW-1133">Transmembrane helix</keyword>
<dbReference type="EMBL" id="CAJOBH010009440">
    <property type="protein sequence ID" value="CAF4141057.1"/>
    <property type="molecule type" value="Genomic_DNA"/>
</dbReference>
<evidence type="ECO:0000313" key="18">
    <source>
        <dbReference type="Proteomes" id="UP000663866"/>
    </source>
</evidence>
<keyword evidence="18" id="KW-1185">Reference proteome</keyword>
<dbReference type="Proteomes" id="UP000676336">
    <property type="component" value="Unassembled WGS sequence"/>
</dbReference>
<evidence type="ECO:0000313" key="9">
    <source>
        <dbReference type="EMBL" id="CAF2022232.1"/>
    </source>
</evidence>
<organism evidence="11 17">
    <name type="scientific">Rotaria magnacalcarata</name>
    <dbReference type="NCBI Taxonomy" id="392030"/>
    <lineage>
        <taxon>Eukaryota</taxon>
        <taxon>Metazoa</taxon>
        <taxon>Spiralia</taxon>
        <taxon>Gnathifera</taxon>
        <taxon>Rotifera</taxon>
        <taxon>Eurotatoria</taxon>
        <taxon>Bdelloidea</taxon>
        <taxon>Philodinida</taxon>
        <taxon>Philodinidae</taxon>
        <taxon>Rotaria</taxon>
    </lineage>
</organism>
<dbReference type="Proteomes" id="UP000663824">
    <property type="component" value="Unassembled WGS sequence"/>
</dbReference>
<comment type="caution">
    <text evidence="11">The sequence shown here is derived from an EMBL/GenBank/DDBJ whole genome shotgun (WGS) entry which is preliminary data.</text>
</comment>
<evidence type="ECO:0000313" key="12">
    <source>
        <dbReference type="EMBL" id="CAF3758416.1"/>
    </source>
</evidence>
<dbReference type="OrthoDB" id="5620at2759"/>
<sequence length="98" mass="10861">MADQFAIVYGASLLLGGLMGYIRRQSKMSLITGGLFGTWSMYNALHPSRQNNVANFAIAIFLGVVMLVRFTKSGKWFPALLIVALSSVQAYRNYSHLK</sequence>
<comment type="subcellular location">
    <subcellularLocation>
        <location evidence="1">Membrane</location>
    </subcellularLocation>
</comment>
<dbReference type="Proteomes" id="UP000663856">
    <property type="component" value="Unassembled WGS sequence"/>
</dbReference>
<dbReference type="Pfam" id="PF03647">
    <property type="entry name" value="Tmemb_14"/>
    <property type="match status" value="1"/>
</dbReference>
<feature type="transmembrane region" description="Helical" evidence="6">
    <location>
        <begin position="6"/>
        <end position="22"/>
    </location>
</feature>
<evidence type="ECO:0000313" key="7">
    <source>
        <dbReference type="EMBL" id="CAF1391717.1"/>
    </source>
</evidence>
<dbReference type="EMBL" id="CAJNRG010004077">
    <property type="protein sequence ID" value="CAF2063045.1"/>
    <property type="molecule type" value="Genomic_DNA"/>
</dbReference>
<reference evidence="11" key="1">
    <citation type="submission" date="2021-02" db="EMBL/GenBank/DDBJ databases">
        <authorList>
            <person name="Nowell W R."/>
        </authorList>
    </citation>
    <scope>NUCLEOTIDE SEQUENCE</scope>
</reference>
<dbReference type="PANTHER" id="PTHR12668">
    <property type="entry name" value="TRANSMEMBRANE PROTEIN 14, 15"/>
    <property type="match status" value="1"/>
</dbReference>
<evidence type="ECO:0000313" key="16">
    <source>
        <dbReference type="EMBL" id="CAF4141057.1"/>
    </source>
</evidence>
<evidence type="ECO:0000256" key="4">
    <source>
        <dbReference type="ARBA" id="ARBA00022989"/>
    </source>
</evidence>
<evidence type="ECO:0000256" key="5">
    <source>
        <dbReference type="ARBA" id="ARBA00023136"/>
    </source>
</evidence>
<dbReference type="Gene3D" id="1.10.10.1740">
    <property type="entry name" value="Transmembrane protein 14-like"/>
    <property type="match status" value="1"/>
</dbReference>